<evidence type="ECO:0000256" key="1">
    <source>
        <dbReference type="SAM" id="Phobius"/>
    </source>
</evidence>
<proteinExistence type="predicted"/>
<keyword evidence="1" id="KW-0472">Membrane</keyword>
<sequence>MKDKNELKNIEKYRKEISHKTDRELLEEKAYFTFATYRVTEKIYLILYIWFILSFIGILCAILTIFIIGKQ</sequence>
<protein>
    <submittedName>
        <fullName evidence="2">Uncharacterized protein</fullName>
    </submittedName>
</protein>
<name>A0A1H6TX26_9FLAO</name>
<evidence type="ECO:0000313" key="3">
    <source>
        <dbReference type="Proteomes" id="UP000183077"/>
    </source>
</evidence>
<keyword evidence="1" id="KW-0812">Transmembrane</keyword>
<keyword evidence="1" id="KW-1133">Transmembrane helix</keyword>
<feature type="transmembrane region" description="Helical" evidence="1">
    <location>
        <begin position="43"/>
        <end position="68"/>
    </location>
</feature>
<organism evidence="2 3">
    <name type="scientific">Myroides marinus</name>
    <dbReference type="NCBI Taxonomy" id="703342"/>
    <lineage>
        <taxon>Bacteria</taxon>
        <taxon>Pseudomonadati</taxon>
        <taxon>Bacteroidota</taxon>
        <taxon>Flavobacteriia</taxon>
        <taxon>Flavobacteriales</taxon>
        <taxon>Flavobacteriaceae</taxon>
        <taxon>Myroides</taxon>
    </lineage>
</organism>
<dbReference type="AlphaFoldDB" id="A0A1H6TX26"/>
<dbReference type="Proteomes" id="UP000183077">
    <property type="component" value="Unassembled WGS sequence"/>
</dbReference>
<dbReference type="RefSeq" id="WP_074745325.1">
    <property type="nucleotide sequence ID" value="NZ_FNYS01000005.1"/>
</dbReference>
<dbReference type="EMBL" id="FNYS01000005">
    <property type="protein sequence ID" value="SEI80302.1"/>
    <property type="molecule type" value="Genomic_DNA"/>
</dbReference>
<reference evidence="2 3" key="1">
    <citation type="submission" date="2016-10" db="EMBL/GenBank/DDBJ databases">
        <authorList>
            <person name="de Groot N.N."/>
        </authorList>
    </citation>
    <scope>NUCLEOTIDE SEQUENCE [LARGE SCALE GENOMIC DNA]</scope>
    <source>
        <strain evidence="2 3">DSM 23048</strain>
    </source>
</reference>
<accession>A0A1H6TX26</accession>
<dbReference type="GeneID" id="82256619"/>
<gene>
    <name evidence="2" type="ORF">SAMN04488018_10511</name>
</gene>
<evidence type="ECO:0000313" key="2">
    <source>
        <dbReference type="EMBL" id="SEI80302.1"/>
    </source>
</evidence>